<evidence type="ECO:0000259" key="10">
    <source>
        <dbReference type="Pfam" id="PF00924"/>
    </source>
</evidence>
<feature type="transmembrane region" description="Helical" evidence="8">
    <location>
        <begin position="580"/>
        <end position="609"/>
    </location>
</feature>
<evidence type="ECO:0000256" key="8">
    <source>
        <dbReference type="SAM" id="Phobius"/>
    </source>
</evidence>
<dbReference type="Pfam" id="PF00924">
    <property type="entry name" value="MS_channel_2nd"/>
    <property type="match status" value="1"/>
</dbReference>
<dbReference type="STRING" id="1229727.Ga0080559_TMP4271"/>
<protein>
    <submittedName>
        <fullName evidence="13">Small-conductance mechanosensitive channel</fullName>
    </submittedName>
</protein>
<feature type="compositionally biased region" description="Polar residues" evidence="7">
    <location>
        <begin position="789"/>
        <end position="798"/>
    </location>
</feature>
<accession>A0A1U7DA60</accession>
<feature type="compositionally biased region" description="Basic and acidic residues" evidence="7">
    <location>
        <begin position="804"/>
        <end position="821"/>
    </location>
</feature>
<dbReference type="GO" id="GO:0005886">
    <property type="term" value="C:plasma membrane"/>
    <property type="evidence" value="ECO:0007669"/>
    <property type="project" value="UniProtKB-SubCell"/>
</dbReference>
<dbReference type="SUPFAM" id="SSF50182">
    <property type="entry name" value="Sm-like ribonucleoproteins"/>
    <property type="match status" value="1"/>
</dbReference>
<dbReference type="Gene3D" id="3.30.70.100">
    <property type="match status" value="1"/>
</dbReference>
<evidence type="ECO:0000256" key="6">
    <source>
        <dbReference type="ARBA" id="ARBA00023136"/>
    </source>
</evidence>
<dbReference type="InterPro" id="IPR010920">
    <property type="entry name" value="LSM_dom_sf"/>
</dbReference>
<feature type="signal peptide" evidence="9">
    <location>
        <begin position="1"/>
        <end position="26"/>
    </location>
</feature>
<dbReference type="KEGG" id="tpro:Ga0080559_TMP4271"/>
<reference evidence="13 14" key="1">
    <citation type="submission" date="2016-03" db="EMBL/GenBank/DDBJ databases">
        <title>Deep-sea bacteria in the southern Pacific.</title>
        <authorList>
            <person name="Tang K."/>
        </authorList>
    </citation>
    <scope>NUCLEOTIDE SEQUENCE [LARGE SCALE GENOMIC DNA]</scope>
    <source>
        <strain evidence="13 14">JLT2016</strain>
    </source>
</reference>
<feature type="compositionally biased region" description="Basic and acidic residues" evidence="7">
    <location>
        <begin position="771"/>
        <end position="781"/>
    </location>
</feature>
<feature type="domain" description="DUF3772" evidence="11">
    <location>
        <begin position="125"/>
        <end position="183"/>
    </location>
</feature>
<comment type="subcellular location">
    <subcellularLocation>
        <location evidence="1">Cell membrane</location>
        <topology evidence="1">Multi-pass membrane protein</topology>
    </subcellularLocation>
</comment>
<feature type="transmembrane region" description="Helical" evidence="8">
    <location>
        <begin position="551"/>
        <end position="574"/>
    </location>
</feature>
<evidence type="ECO:0000256" key="9">
    <source>
        <dbReference type="SAM" id="SignalP"/>
    </source>
</evidence>
<dbReference type="EMBL" id="CP014796">
    <property type="protein sequence ID" value="APX25067.1"/>
    <property type="molecule type" value="Genomic_DNA"/>
</dbReference>
<keyword evidence="5 8" id="KW-1133">Transmembrane helix</keyword>
<name>A0A1U7DA60_9RHOB</name>
<evidence type="ECO:0000256" key="2">
    <source>
        <dbReference type="ARBA" id="ARBA00008017"/>
    </source>
</evidence>
<comment type="similarity">
    <text evidence="2">Belongs to the MscS (TC 1.A.23) family.</text>
</comment>
<evidence type="ECO:0000256" key="1">
    <source>
        <dbReference type="ARBA" id="ARBA00004651"/>
    </source>
</evidence>
<keyword evidence="4 8" id="KW-0812">Transmembrane</keyword>
<keyword evidence="14" id="KW-1185">Reference proteome</keyword>
<feature type="chain" id="PRO_5010558180" evidence="9">
    <location>
        <begin position="27"/>
        <end position="821"/>
    </location>
</feature>
<feature type="transmembrane region" description="Helical" evidence="8">
    <location>
        <begin position="238"/>
        <end position="263"/>
    </location>
</feature>
<feature type="domain" description="Mechanosensitive ion channel MscS" evidence="10">
    <location>
        <begin position="596"/>
        <end position="663"/>
    </location>
</feature>
<evidence type="ECO:0000259" key="11">
    <source>
        <dbReference type="Pfam" id="PF12607"/>
    </source>
</evidence>
<evidence type="ECO:0000256" key="4">
    <source>
        <dbReference type="ARBA" id="ARBA00022692"/>
    </source>
</evidence>
<keyword evidence="6 8" id="KW-0472">Membrane</keyword>
<keyword evidence="9" id="KW-0732">Signal</keyword>
<dbReference type="InterPro" id="IPR006686">
    <property type="entry name" value="MscS_channel_CS"/>
</dbReference>
<feature type="transmembrane region" description="Helical" evidence="8">
    <location>
        <begin position="203"/>
        <end position="226"/>
    </location>
</feature>
<dbReference type="InterPro" id="IPR022249">
    <property type="entry name" value="DUF3772"/>
</dbReference>
<evidence type="ECO:0000313" key="14">
    <source>
        <dbReference type="Proteomes" id="UP000186559"/>
    </source>
</evidence>
<dbReference type="PANTHER" id="PTHR30347:SF1">
    <property type="entry name" value="MECHANOSENSITIVE CHANNEL MSCK"/>
    <property type="match status" value="1"/>
</dbReference>
<evidence type="ECO:0000313" key="13">
    <source>
        <dbReference type="EMBL" id="APX25067.1"/>
    </source>
</evidence>
<sequence length="821" mass="88638" precursor="true">MTPIFRWLTAACVALFLALSAGALSAQGDDLDYESWSQVVTRAEQSIDNSEASTEAFEELRSTIAGWRDDFLRAESTNATRIQTLQSQLSALGDPPPEGESEPDEIADRRAELNDELQRLQAPVRRAEEAYTQADGLIREIDEIIRSRQADALLELGPSPLNPALWREAIGSVMGAGHSLWSELKQNLGSGIKQIELRSNLPIILLLLALAALLVIRGPVWVNRLIDWLRKRTRRGSGVWGFLASLAGIVLPFLGLVALSAALQATGVMGVSGQRLLTMLAGWGGALLYIRWLADQTFNRNEDVATLPLPHARRLEARYYANFLAVLLVLRSVGQTVGDIFLFSEETQVVLDFPVLLLCALMLSRLGHILTQLTPDTATEGTLLEGSSFRLRLARLIGRVAIVLAIAGPIMSAIGYDAVGQAMVYPAVKTLAVLALVLVLQRFVNDLYELITGRSAQAADSLAPVLAGLVLLLLALPALALIWGARVADLTELWARFREGFTFGDTRISPMDFLTFILVFAIGYAFTRLLQGGLRSSILPKTKIDPGGQNAIVSGLGYLGVVLAALIAITAAGLDLSSLAIVAGALSVGIGFGLQNIVSNFVSGIILLIERPISEGDWIEVNGNHGIVKDISVRSTRIETFDRTDLIVPNTDFVAGTVTNYTRGNVIGRVVVNVGVAYGSDTRKVESILRRIVQQHEMVLLNPEPMITFEGFGASSLDFVIRAIIRDVGHKLDVISDFHHEIARRFAEEGIEIPFAQRDVWLRNPEALVGNREDATDKPADGKPAPGASSEQSATTEQMPAGRAGDDGDGHGHGDGDGGGR</sequence>
<dbReference type="OrthoDB" id="9799209at2"/>
<dbReference type="SUPFAM" id="SSF82689">
    <property type="entry name" value="Mechanosensitive channel protein MscS (YggB), C-terminal domain"/>
    <property type="match status" value="1"/>
</dbReference>
<dbReference type="PROSITE" id="PS01246">
    <property type="entry name" value="UPF0003"/>
    <property type="match status" value="1"/>
</dbReference>
<feature type="domain" description="Mechanosensitive ion channel MscS C-terminal" evidence="12">
    <location>
        <begin position="670"/>
        <end position="753"/>
    </location>
</feature>
<gene>
    <name evidence="13" type="ORF">Ga0080559_TMP4271</name>
</gene>
<evidence type="ECO:0000256" key="7">
    <source>
        <dbReference type="SAM" id="MobiDB-lite"/>
    </source>
</evidence>
<dbReference type="RefSeq" id="WP_076624739.1">
    <property type="nucleotide sequence ID" value="NZ_BMEW01000006.1"/>
</dbReference>
<evidence type="ECO:0000256" key="3">
    <source>
        <dbReference type="ARBA" id="ARBA00022475"/>
    </source>
</evidence>
<dbReference type="InterPro" id="IPR052702">
    <property type="entry name" value="MscS-like_channel"/>
</dbReference>
<feature type="transmembrane region" description="Helical" evidence="8">
    <location>
        <begin position="275"/>
        <end position="294"/>
    </location>
</feature>
<proteinExistence type="inferred from homology"/>
<dbReference type="GO" id="GO:0008381">
    <property type="term" value="F:mechanosensitive monoatomic ion channel activity"/>
    <property type="evidence" value="ECO:0007669"/>
    <property type="project" value="UniProtKB-ARBA"/>
</dbReference>
<feature type="transmembrane region" description="Helical" evidence="8">
    <location>
        <begin position="396"/>
        <end position="416"/>
    </location>
</feature>
<dbReference type="SUPFAM" id="SSF82861">
    <property type="entry name" value="Mechanosensitive channel protein MscS (YggB), transmembrane region"/>
    <property type="match status" value="1"/>
</dbReference>
<keyword evidence="3" id="KW-1003">Cell membrane</keyword>
<dbReference type="Proteomes" id="UP000186559">
    <property type="component" value="Chromosome"/>
</dbReference>
<dbReference type="Gene3D" id="1.10.287.1260">
    <property type="match status" value="1"/>
</dbReference>
<dbReference type="InterPro" id="IPR011014">
    <property type="entry name" value="MscS_channel_TM-2"/>
</dbReference>
<dbReference type="InterPro" id="IPR049278">
    <property type="entry name" value="MS_channel_C"/>
</dbReference>
<dbReference type="InterPro" id="IPR006685">
    <property type="entry name" value="MscS_channel_2nd"/>
</dbReference>
<organism evidence="13 14">
    <name type="scientific">Salipiger profundus</name>
    <dbReference type="NCBI Taxonomy" id="1229727"/>
    <lineage>
        <taxon>Bacteria</taxon>
        <taxon>Pseudomonadati</taxon>
        <taxon>Pseudomonadota</taxon>
        <taxon>Alphaproteobacteria</taxon>
        <taxon>Rhodobacterales</taxon>
        <taxon>Roseobacteraceae</taxon>
        <taxon>Salipiger</taxon>
    </lineage>
</organism>
<dbReference type="Pfam" id="PF21082">
    <property type="entry name" value="MS_channel_3rd"/>
    <property type="match status" value="1"/>
</dbReference>
<feature type="transmembrane region" description="Helical" evidence="8">
    <location>
        <begin position="513"/>
        <end position="530"/>
    </location>
</feature>
<evidence type="ECO:0000256" key="5">
    <source>
        <dbReference type="ARBA" id="ARBA00022989"/>
    </source>
</evidence>
<evidence type="ECO:0000259" key="12">
    <source>
        <dbReference type="Pfam" id="PF21082"/>
    </source>
</evidence>
<dbReference type="InterPro" id="IPR011066">
    <property type="entry name" value="MscS_channel_C_sf"/>
</dbReference>
<feature type="region of interest" description="Disordered" evidence="7">
    <location>
        <begin position="770"/>
        <end position="821"/>
    </location>
</feature>
<dbReference type="PANTHER" id="PTHR30347">
    <property type="entry name" value="POTASSIUM CHANNEL RELATED"/>
    <property type="match status" value="1"/>
</dbReference>
<dbReference type="AlphaFoldDB" id="A0A1U7DA60"/>
<dbReference type="InterPro" id="IPR023408">
    <property type="entry name" value="MscS_beta-dom_sf"/>
</dbReference>
<feature type="transmembrane region" description="Helical" evidence="8">
    <location>
        <begin position="422"/>
        <end position="440"/>
    </location>
</feature>
<dbReference type="Pfam" id="PF12607">
    <property type="entry name" value="DUF3772"/>
    <property type="match status" value="1"/>
</dbReference>
<dbReference type="Gene3D" id="2.30.30.60">
    <property type="match status" value="1"/>
</dbReference>
<feature type="transmembrane region" description="Helical" evidence="8">
    <location>
        <begin position="461"/>
        <end position="485"/>
    </location>
</feature>